<dbReference type="EMBL" id="CP012040">
    <property type="protein sequence ID" value="AKP49938.1"/>
    <property type="molecule type" value="Genomic_DNA"/>
</dbReference>
<feature type="chain" id="PRO_5005208671" evidence="3">
    <location>
        <begin position="20"/>
        <end position="721"/>
    </location>
</feature>
<dbReference type="STRING" id="320787.CA2015_0469"/>
<comment type="similarity">
    <text evidence="1 2">Belongs to the glycosyl hydrolase 31 family.</text>
</comment>
<evidence type="ECO:0000259" key="4">
    <source>
        <dbReference type="Pfam" id="PF01055"/>
    </source>
</evidence>
<dbReference type="SUPFAM" id="SSF51445">
    <property type="entry name" value="(Trans)glycosidases"/>
    <property type="match status" value="1"/>
</dbReference>
<keyword evidence="2" id="KW-0326">Glycosidase</keyword>
<keyword evidence="9" id="KW-1185">Reference proteome</keyword>
<dbReference type="InterPro" id="IPR033403">
    <property type="entry name" value="DUF5110"/>
</dbReference>
<evidence type="ECO:0000259" key="6">
    <source>
        <dbReference type="Pfam" id="PF17137"/>
    </source>
</evidence>
<dbReference type="Gene3D" id="3.20.20.80">
    <property type="entry name" value="Glycosidases"/>
    <property type="match status" value="1"/>
</dbReference>
<dbReference type="GO" id="GO:0005975">
    <property type="term" value="P:carbohydrate metabolic process"/>
    <property type="evidence" value="ECO:0007669"/>
    <property type="project" value="InterPro"/>
</dbReference>
<dbReference type="Pfam" id="PF17137">
    <property type="entry name" value="DUF5110"/>
    <property type="match status" value="1"/>
</dbReference>
<evidence type="ECO:0000259" key="7">
    <source>
        <dbReference type="Pfam" id="PF21365"/>
    </source>
</evidence>
<dbReference type="PANTHER" id="PTHR22762:SF120">
    <property type="entry name" value="HETEROGLYCAN GLUCOSIDASE 1"/>
    <property type="match status" value="1"/>
</dbReference>
<protein>
    <submittedName>
        <fullName evidence="8">Alpha-glucosidase</fullName>
    </submittedName>
</protein>
<dbReference type="GO" id="GO:0004553">
    <property type="term" value="F:hydrolase activity, hydrolyzing O-glycosyl compounds"/>
    <property type="evidence" value="ECO:0007669"/>
    <property type="project" value="InterPro"/>
</dbReference>
<gene>
    <name evidence="8" type="ORF">CA2015_0469</name>
</gene>
<dbReference type="GO" id="GO:0030246">
    <property type="term" value="F:carbohydrate binding"/>
    <property type="evidence" value="ECO:0007669"/>
    <property type="project" value="InterPro"/>
</dbReference>
<feature type="domain" description="Glycosyl hydrolase family 31 C-terminal" evidence="7">
    <location>
        <begin position="559"/>
        <end position="626"/>
    </location>
</feature>
<dbReference type="InterPro" id="IPR011013">
    <property type="entry name" value="Gal_mutarotase_sf_dom"/>
</dbReference>
<dbReference type="Gene3D" id="2.60.40.1760">
    <property type="entry name" value="glycosyl hydrolase (family 31)"/>
    <property type="match status" value="1"/>
</dbReference>
<accession>A0A0H4PB08</accession>
<dbReference type="AlphaFoldDB" id="A0A0H4PB08"/>
<evidence type="ECO:0000256" key="3">
    <source>
        <dbReference type="SAM" id="SignalP"/>
    </source>
</evidence>
<dbReference type="OrthoDB" id="176168at2"/>
<feature type="signal peptide" evidence="3">
    <location>
        <begin position="1"/>
        <end position="19"/>
    </location>
</feature>
<feature type="domain" description="Glycoside hydrolase family 31 TIM barrel" evidence="4">
    <location>
        <begin position="218"/>
        <end position="512"/>
    </location>
</feature>
<dbReference type="Pfam" id="PF01055">
    <property type="entry name" value="Glyco_hydro_31_2nd"/>
    <property type="match status" value="1"/>
</dbReference>
<organism evidence="8 9">
    <name type="scientific">Cyclobacterium amurskyense</name>
    <dbReference type="NCBI Taxonomy" id="320787"/>
    <lineage>
        <taxon>Bacteria</taxon>
        <taxon>Pseudomonadati</taxon>
        <taxon>Bacteroidota</taxon>
        <taxon>Cytophagia</taxon>
        <taxon>Cytophagales</taxon>
        <taxon>Cyclobacteriaceae</taxon>
        <taxon>Cyclobacterium</taxon>
    </lineage>
</organism>
<dbReference type="InterPro" id="IPR048395">
    <property type="entry name" value="Glyco_hydro_31_C"/>
</dbReference>
<proteinExistence type="inferred from homology"/>
<feature type="domain" description="DUF5110" evidence="6">
    <location>
        <begin position="644"/>
        <end position="694"/>
    </location>
</feature>
<dbReference type="InterPro" id="IPR017853">
    <property type="entry name" value="GH"/>
</dbReference>
<sequence length="721" mass="82138">MKYLIIICFFTYFFHPVSAQQIDWESIAPGVWRGTVGESEKYDLLSASGSKPNLPALSRLGQVIFPLNKEEVNAKSLDGKTYLQLPLDENEEIFGFGLNFKTVHQRGRIMRLHMDHYGNQDNGRTHAPVPFYVSSKGYGVFINSSRYLDVYAGTGSRLDSKNPAKALDRNTDPEWTASPYSDAVEILVPAKGVEFYVFAGPSMLEVVQRFNLFNGGGPIPPRWGLGFTQRVHRLFNQDQVLAEVNEFEKKGFPLDFIGLEPGWQSKSYPNTFAWDKERFPNPEKLIQSLKEKHISLNLWINPYVSPEASFYNELKPYYGSHTVWAGAVPDLSIPAAQKIYWKTFKKSHIEPGIGGYKIDEVDGYDRWLWPDVAEFPSGLAAEQLRQTYGLLVQRQSSQLFREENRRTYGLVRASNGGGVSFPYVIYNDYYDHRDFITALVNSGFSGLLWTPEARASSNAEEWLRRFQTVVFSPMAMINAWASGTKPWSYPEVEEEIKEMALLRMKMMPYWYSSFALYHFEGIPPFRAMQLEKGFNVKEEKESNELANLEENPYNEAIKKELKDQYMAGPNLLVAPVFAGESERKVVLPKGKWYDFYTGKYVGNGEVITVNARLDQIPVFVKDGGIVPLMDPMLHAPGTNQSYDLKILHYGESPGHFTLYDDDGISYDYESGHYSWRDINVIKESNGKWKGSISAVGDQMPNNIGKVTWVFMSEQEGQTPLK</sequence>
<evidence type="ECO:0000256" key="2">
    <source>
        <dbReference type="RuleBase" id="RU361185"/>
    </source>
</evidence>
<dbReference type="InterPro" id="IPR000322">
    <property type="entry name" value="Glyco_hydro_31_TIM"/>
</dbReference>
<evidence type="ECO:0000259" key="5">
    <source>
        <dbReference type="Pfam" id="PF13802"/>
    </source>
</evidence>
<dbReference type="CDD" id="cd14752">
    <property type="entry name" value="GH31_N"/>
    <property type="match status" value="1"/>
</dbReference>
<dbReference type="SUPFAM" id="SSF51011">
    <property type="entry name" value="Glycosyl hydrolase domain"/>
    <property type="match status" value="1"/>
</dbReference>
<dbReference type="Proteomes" id="UP000036520">
    <property type="component" value="Chromosome"/>
</dbReference>
<dbReference type="SUPFAM" id="SSF74650">
    <property type="entry name" value="Galactose mutarotase-like"/>
    <property type="match status" value="1"/>
</dbReference>
<evidence type="ECO:0000313" key="9">
    <source>
        <dbReference type="Proteomes" id="UP000036520"/>
    </source>
</evidence>
<dbReference type="Pfam" id="PF13802">
    <property type="entry name" value="Gal_mutarotas_2"/>
    <property type="match status" value="1"/>
</dbReference>
<evidence type="ECO:0000313" key="8">
    <source>
        <dbReference type="EMBL" id="AKP49938.1"/>
    </source>
</evidence>
<dbReference type="CDD" id="cd06592">
    <property type="entry name" value="GH31_NET37"/>
    <property type="match status" value="1"/>
</dbReference>
<dbReference type="RefSeq" id="WP_048640425.1">
    <property type="nucleotide sequence ID" value="NZ_CP012040.1"/>
</dbReference>
<feature type="domain" description="Glycoside hydrolase family 31 N-terminal" evidence="5">
    <location>
        <begin position="79"/>
        <end position="146"/>
    </location>
</feature>
<keyword evidence="2" id="KW-0378">Hydrolase</keyword>
<evidence type="ECO:0000256" key="1">
    <source>
        <dbReference type="ARBA" id="ARBA00007806"/>
    </source>
</evidence>
<dbReference type="Pfam" id="PF21365">
    <property type="entry name" value="Glyco_hydro_31_3rd"/>
    <property type="match status" value="1"/>
</dbReference>
<dbReference type="InterPro" id="IPR013780">
    <property type="entry name" value="Glyco_hydro_b"/>
</dbReference>
<dbReference type="InterPro" id="IPR025887">
    <property type="entry name" value="Glyco_hydro_31_N_dom"/>
</dbReference>
<dbReference type="PATRIC" id="fig|320787.5.peg.522"/>
<name>A0A0H4PB08_9BACT</name>
<keyword evidence="3" id="KW-0732">Signal</keyword>
<dbReference type="KEGG" id="camu:CA2015_0469"/>
<dbReference type="PANTHER" id="PTHR22762">
    <property type="entry name" value="ALPHA-GLUCOSIDASE"/>
    <property type="match status" value="1"/>
</dbReference>
<dbReference type="Gene3D" id="2.60.40.1180">
    <property type="entry name" value="Golgi alpha-mannosidase II"/>
    <property type="match status" value="2"/>
</dbReference>
<reference evidence="8 9" key="1">
    <citation type="submission" date="2015-07" db="EMBL/GenBank/DDBJ databases">
        <authorList>
            <person name="Kim K.M."/>
        </authorList>
    </citation>
    <scope>NUCLEOTIDE SEQUENCE [LARGE SCALE GENOMIC DNA]</scope>
    <source>
        <strain evidence="8 9">KCTC 12363</strain>
    </source>
</reference>